<dbReference type="Proteomes" id="UP000437017">
    <property type="component" value="Unassembled WGS sequence"/>
</dbReference>
<gene>
    <name evidence="1" type="ORF">E2I00_017919</name>
</gene>
<keyword evidence="2" id="KW-1185">Reference proteome</keyword>
<dbReference type="EMBL" id="SGJD01008624">
    <property type="protein sequence ID" value="KAB0389137.1"/>
    <property type="molecule type" value="Genomic_DNA"/>
</dbReference>
<organism evidence="1 2">
    <name type="scientific">Balaenoptera physalus</name>
    <name type="common">Fin whale</name>
    <name type="synonym">Balaena physalus</name>
    <dbReference type="NCBI Taxonomy" id="9770"/>
    <lineage>
        <taxon>Eukaryota</taxon>
        <taxon>Metazoa</taxon>
        <taxon>Chordata</taxon>
        <taxon>Craniata</taxon>
        <taxon>Vertebrata</taxon>
        <taxon>Euteleostomi</taxon>
        <taxon>Mammalia</taxon>
        <taxon>Eutheria</taxon>
        <taxon>Laurasiatheria</taxon>
        <taxon>Artiodactyla</taxon>
        <taxon>Whippomorpha</taxon>
        <taxon>Cetacea</taxon>
        <taxon>Mysticeti</taxon>
        <taxon>Balaenopteridae</taxon>
        <taxon>Balaenoptera</taxon>
    </lineage>
</organism>
<dbReference type="AlphaFoldDB" id="A0A643BME8"/>
<proteinExistence type="predicted"/>
<evidence type="ECO:0008006" key="3">
    <source>
        <dbReference type="Google" id="ProtNLM"/>
    </source>
</evidence>
<comment type="caution">
    <text evidence="1">The sequence shown here is derived from an EMBL/GenBank/DDBJ whole genome shotgun (WGS) entry which is preliminary data.</text>
</comment>
<name>A0A643BME8_BALPH</name>
<evidence type="ECO:0000313" key="1">
    <source>
        <dbReference type="EMBL" id="KAB0389137.1"/>
    </source>
</evidence>
<dbReference type="OrthoDB" id="8188861at2759"/>
<protein>
    <recommendedName>
        <fullName evidence="3">Lethal(3)malignant brain tumor-like protein 3</fullName>
    </recommendedName>
</protein>
<evidence type="ECO:0000313" key="2">
    <source>
        <dbReference type="Proteomes" id="UP000437017"/>
    </source>
</evidence>
<reference evidence="1 2" key="1">
    <citation type="journal article" date="2019" name="PLoS ONE">
        <title>Genomic analyses reveal an absence of contemporary introgressive admixture between fin whales and blue whales, despite known hybrids.</title>
        <authorList>
            <person name="Westbury M.V."/>
            <person name="Petersen B."/>
            <person name="Lorenzen E.D."/>
        </authorList>
    </citation>
    <scope>NUCLEOTIDE SEQUENCE [LARGE SCALE GENOMIC DNA]</scope>
    <source>
        <strain evidence="1">FinWhale-01</strain>
    </source>
</reference>
<accession>A0A643BME8</accession>
<sequence length="135" mass="15038">MTRGRVKKKIMTESASSTSGQEFDVFSVMDWKDGVGTLPGSDLKFRVNEFGALEVITDESEMENVKKATATTTWMVPTAQEVFSEKTGMPFRLKDPVKVEGLQFCENCCQYGNVDECLSGGNYCSQNCARHIKDK</sequence>